<accession>A0A6A6T5N6</accession>
<reference evidence="1" key="1">
    <citation type="journal article" date="2020" name="Stud. Mycol.">
        <title>101 Dothideomycetes genomes: a test case for predicting lifestyles and emergence of pathogens.</title>
        <authorList>
            <person name="Haridas S."/>
            <person name="Albert R."/>
            <person name="Binder M."/>
            <person name="Bloem J."/>
            <person name="Labutti K."/>
            <person name="Salamov A."/>
            <person name="Andreopoulos B."/>
            <person name="Baker S."/>
            <person name="Barry K."/>
            <person name="Bills G."/>
            <person name="Bluhm B."/>
            <person name="Cannon C."/>
            <person name="Castanera R."/>
            <person name="Culley D."/>
            <person name="Daum C."/>
            <person name="Ezra D."/>
            <person name="Gonzalez J."/>
            <person name="Henrissat B."/>
            <person name="Kuo A."/>
            <person name="Liang C."/>
            <person name="Lipzen A."/>
            <person name="Lutzoni F."/>
            <person name="Magnuson J."/>
            <person name="Mondo S."/>
            <person name="Nolan M."/>
            <person name="Ohm R."/>
            <person name="Pangilinan J."/>
            <person name="Park H.-J."/>
            <person name="Ramirez L."/>
            <person name="Alfaro M."/>
            <person name="Sun H."/>
            <person name="Tritt A."/>
            <person name="Yoshinaga Y."/>
            <person name="Zwiers L.-H."/>
            <person name="Turgeon B."/>
            <person name="Goodwin S."/>
            <person name="Spatafora J."/>
            <person name="Crous P."/>
            <person name="Grigoriev I."/>
        </authorList>
    </citation>
    <scope>NUCLEOTIDE SEQUENCE</scope>
    <source>
        <strain evidence="1">CBS 122681</strain>
    </source>
</reference>
<protein>
    <submittedName>
        <fullName evidence="1">Uncharacterized protein</fullName>
    </submittedName>
</protein>
<evidence type="ECO:0000313" key="2">
    <source>
        <dbReference type="Proteomes" id="UP000799324"/>
    </source>
</evidence>
<proteinExistence type="predicted"/>
<dbReference type="AlphaFoldDB" id="A0A6A6T5N6"/>
<sequence>MVFHICREGTLRAIDMVKNPFRTDAGEEKRLELVHQLVPQITNNTILIDSTVTINAEEATMLSEALGTKEVFPVIQLMRARAQKRAKERLDYRKRKSWLKVSVTDANLFHLRLIDNPIDWKFTRDGTKLIASSFQLAFNGTGHNFKQSIDHVEGRYLPNGRLQQSNVLQVHVDTVAEIFDTRDMKKALDDLYDAQPIFESIDQDKALTCSICHENMGVIKKICSMRRFDRHLRIKHGAKGDEWCCCLACELVFETADDLKSHACILA</sequence>
<evidence type="ECO:0000313" key="1">
    <source>
        <dbReference type="EMBL" id="KAF2654597.1"/>
    </source>
</evidence>
<name>A0A6A6T5N6_9PLEO</name>
<gene>
    <name evidence="1" type="ORF">K491DRAFT_758810</name>
</gene>
<dbReference type="Proteomes" id="UP000799324">
    <property type="component" value="Unassembled WGS sequence"/>
</dbReference>
<organism evidence="1 2">
    <name type="scientific">Lophiostoma macrostomum CBS 122681</name>
    <dbReference type="NCBI Taxonomy" id="1314788"/>
    <lineage>
        <taxon>Eukaryota</taxon>
        <taxon>Fungi</taxon>
        <taxon>Dikarya</taxon>
        <taxon>Ascomycota</taxon>
        <taxon>Pezizomycotina</taxon>
        <taxon>Dothideomycetes</taxon>
        <taxon>Pleosporomycetidae</taxon>
        <taxon>Pleosporales</taxon>
        <taxon>Lophiostomataceae</taxon>
        <taxon>Lophiostoma</taxon>
    </lineage>
</organism>
<dbReference type="EMBL" id="MU004361">
    <property type="protein sequence ID" value="KAF2654597.1"/>
    <property type="molecule type" value="Genomic_DNA"/>
</dbReference>
<keyword evidence="2" id="KW-1185">Reference proteome</keyword>